<dbReference type="PANTHER" id="PTHR35340">
    <property type="entry name" value="PQQ ENZYME REPEAT PROTEIN-RELATED"/>
    <property type="match status" value="1"/>
</dbReference>
<gene>
    <name evidence="2" type="ORF">F989_01930</name>
</gene>
<dbReference type="HOGENOM" id="CLU_032299_0_0_6"/>
<comment type="caution">
    <text evidence="2">The sequence shown here is derived from an EMBL/GenBank/DDBJ whole genome shotgun (WGS) entry which is preliminary data.</text>
</comment>
<dbReference type="Proteomes" id="UP000018426">
    <property type="component" value="Unassembled WGS sequence"/>
</dbReference>
<dbReference type="RefSeq" id="WP_004679578.1">
    <property type="nucleotide sequence ID" value="NZ_KB849227.1"/>
</dbReference>
<dbReference type="PANTHER" id="PTHR35340:SF5">
    <property type="entry name" value="ASST-DOMAIN-CONTAINING PROTEIN"/>
    <property type="match status" value="1"/>
</dbReference>
<dbReference type="PATRIC" id="fig|1217671.3.peg.1906"/>
<dbReference type="EMBL" id="APOL01000032">
    <property type="protein sequence ID" value="ENU33152.1"/>
    <property type="molecule type" value="Genomic_DNA"/>
</dbReference>
<dbReference type="InterPro" id="IPR053143">
    <property type="entry name" value="Arylsulfate_ST"/>
</dbReference>
<dbReference type="InterPro" id="IPR010262">
    <property type="entry name" value="Arylsulfotransferase_bact"/>
</dbReference>
<keyword evidence="1" id="KW-0732">Signal</keyword>
<dbReference type="GO" id="GO:0004062">
    <property type="term" value="F:aryl sulfotransferase activity"/>
    <property type="evidence" value="ECO:0007669"/>
    <property type="project" value="InterPro"/>
</dbReference>
<feature type="chain" id="PRO_5004131485" description="Arylsulfotransferase N-terminal domain-containing protein" evidence="1">
    <location>
        <begin position="20"/>
        <end position="439"/>
    </location>
</feature>
<sequence>MKKLSLLALGLLTAAHAVAAPSVYPTGVTIYKPEKAWNHYTVYSSPDKNSYLIDMNGNVVNSWPYKGFPTEVIDPAVNKGKLGHVLVQLEDRKDTNNKSFGNGVNNHAIGELDWKGNIVWKWEGEKTAGHAHQHHEIERLKNGNTLVLANRIHKIKGFKLDSTIDDVIYEVTPKGKIVWEWLASDHLNDLGFTPEQVELVKNSNLADYLHFNNARTLGPNKWFDAGDQRFNPDNIIVDSRQANFIAIIDKKTRKVVWTLGPNYPSAELKNPFVAGDQKPRPVDQLSGLHDAKIIPKGLPGEGNILVFDNQGGSGYPAVSFQISTGSSRVVEIDPSTKEIVWEYRPGSSFFSAFTSLARRLPNGNTVITEGQTGRVFQVTKAGEIVWEYVSPHFSETKTNGLGGNNLYRATPVPYNWVPANTQKSEVAVKTPDLAKFKVN</sequence>
<dbReference type="GeneID" id="97175610"/>
<dbReference type="Gene3D" id="2.130.10.10">
    <property type="entry name" value="YVTN repeat-like/Quinoprotein amine dehydrogenase"/>
    <property type="match status" value="1"/>
</dbReference>
<name>N8RGD8_9GAMM</name>
<accession>N8RGD8</accession>
<evidence type="ECO:0000313" key="3">
    <source>
        <dbReference type="Proteomes" id="UP000018426"/>
    </source>
</evidence>
<evidence type="ECO:0000256" key="1">
    <source>
        <dbReference type="SAM" id="SignalP"/>
    </source>
</evidence>
<proteinExistence type="predicted"/>
<dbReference type="InterPro" id="IPR015943">
    <property type="entry name" value="WD40/YVTN_repeat-like_dom_sf"/>
</dbReference>
<evidence type="ECO:0000313" key="2">
    <source>
        <dbReference type="EMBL" id="ENU33152.1"/>
    </source>
</evidence>
<feature type="signal peptide" evidence="1">
    <location>
        <begin position="1"/>
        <end position="19"/>
    </location>
</feature>
<dbReference type="Pfam" id="PF05935">
    <property type="entry name" value="Arylsulfotrans"/>
    <property type="match status" value="1"/>
</dbReference>
<dbReference type="SUPFAM" id="SSF50998">
    <property type="entry name" value="Quinoprotein alcohol dehydrogenase-like"/>
    <property type="match status" value="1"/>
</dbReference>
<dbReference type="InterPro" id="IPR011047">
    <property type="entry name" value="Quinoprotein_ADH-like_sf"/>
</dbReference>
<organism evidence="2 3">
    <name type="scientific">Acinetobacter parvus NIPH 1103</name>
    <dbReference type="NCBI Taxonomy" id="1217671"/>
    <lineage>
        <taxon>Bacteria</taxon>
        <taxon>Pseudomonadati</taxon>
        <taxon>Pseudomonadota</taxon>
        <taxon>Gammaproteobacteria</taxon>
        <taxon>Moraxellales</taxon>
        <taxon>Moraxellaceae</taxon>
        <taxon>Acinetobacter</taxon>
    </lineage>
</organism>
<evidence type="ECO:0008006" key="4">
    <source>
        <dbReference type="Google" id="ProtNLM"/>
    </source>
</evidence>
<reference evidence="2 3" key="1">
    <citation type="submission" date="2013-02" db="EMBL/GenBank/DDBJ databases">
        <title>The Genome Sequence of Acinetobacter parvus NIPH 1103.</title>
        <authorList>
            <consortium name="The Broad Institute Genome Sequencing Platform"/>
            <consortium name="The Broad Institute Genome Sequencing Center for Infectious Disease"/>
            <person name="Cerqueira G."/>
            <person name="Feldgarden M."/>
            <person name="Courvalin P."/>
            <person name="Perichon B."/>
            <person name="Grillot-Courvalin C."/>
            <person name="Clermont D."/>
            <person name="Rocha E."/>
            <person name="Yoon E.-J."/>
            <person name="Nemec A."/>
            <person name="Walker B."/>
            <person name="Young S.K."/>
            <person name="Zeng Q."/>
            <person name="Gargeya S."/>
            <person name="Fitzgerald M."/>
            <person name="Haas B."/>
            <person name="Abouelleil A."/>
            <person name="Alvarado L."/>
            <person name="Arachchi H.M."/>
            <person name="Berlin A.M."/>
            <person name="Chapman S.B."/>
            <person name="Dewar J."/>
            <person name="Goldberg J."/>
            <person name="Griggs A."/>
            <person name="Gujja S."/>
            <person name="Hansen M."/>
            <person name="Howarth C."/>
            <person name="Imamovic A."/>
            <person name="Larimer J."/>
            <person name="McCowan C."/>
            <person name="Murphy C."/>
            <person name="Neiman D."/>
            <person name="Pearson M."/>
            <person name="Priest M."/>
            <person name="Roberts A."/>
            <person name="Saif S."/>
            <person name="Shea T."/>
            <person name="Sisk P."/>
            <person name="Sykes S."/>
            <person name="Wortman J."/>
            <person name="Nusbaum C."/>
            <person name="Birren B."/>
        </authorList>
    </citation>
    <scope>NUCLEOTIDE SEQUENCE [LARGE SCALE GENOMIC DNA]</scope>
    <source>
        <strain evidence="2 3">NIPH 1103</strain>
    </source>
</reference>
<protein>
    <recommendedName>
        <fullName evidence="4">Arylsulfotransferase N-terminal domain-containing protein</fullName>
    </recommendedName>
</protein>
<dbReference type="AlphaFoldDB" id="N8RGD8"/>